<evidence type="ECO:0000259" key="11">
    <source>
        <dbReference type="PROSITE" id="PS50262"/>
    </source>
</evidence>
<dbReference type="Pfam" id="PF00001">
    <property type="entry name" value="7tm_1"/>
    <property type="match status" value="1"/>
</dbReference>
<protein>
    <recommendedName>
        <fullName evidence="11">G-protein coupled receptors family 1 profile domain-containing protein</fullName>
    </recommendedName>
</protein>
<dbReference type="PROSITE" id="PS50262">
    <property type="entry name" value="G_PROTEIN_RECEP_F1_2"/>
    <property type="match status" value="1"/>
</dbReference>
<evidence type="ECO:0000256" key="5">
    <source>
        <dbReference type="ARBA" id="ARBA00023136"/>
    </source>
</evidence>
<comment type="caution">
    <text evidence="12">The sequence shown here is derived from an EMBL/GenBank/DDBJ whole genome shotgun (WGS) entry which is preliminary data.</text>
</comment>
<proteinExistence type="inferred from homology"/>
<dbReference type="PROSITE" id="PS00237">
    <property type="entry name" value="G_PROTEIN_RECEP_F1_1"/>
    <property type="match status" value="1"/>
</dbReference>
<dbReference type="PRINTS" id="PR00237">
    <property type="entry name" value="GPCRRHODOPSN"/>
</dbReference>
<evidence type="ECO:0000313" key="12">
    <source>
        <dbReference type="EMBL" id="CAF1131465.1"/>
    </source>
</evidence>
<evidence type="ECO:0000256" key="10">
    <source>
        <dbReference type="SAM" id="Phobius"/>
    </source>
</evidence>
<evidence type="ECO:0000256" key="9">
    <source>
        <dbReference type="SAM" id="MobiDB-lite"/>
    </source>
</evidence>
<comment type="subcellular location">
    <subcellularLocation>
        <location evidence="1">Membrane</location>
        <topology evidence="1">Multi-pass membrane protein</topology>
    </subcellularLocation>
</comment>
<feature type="transmembrane region" description="Helical" evidence="10">
    <location>
        <begin position="303"/>
        <end position="323"/>
    </location>
</feature>
<keyword evidence="4 8" id="KW-0297">G-protein coupled receptor</keyword>
<name>A0A814RF62_9BILA</name>
<feature type="transmembrane region" description="Helical" evidence="10">
    <location>
        <begin position="116"/>
        <end position="139"/>
    </location>
</feature>
<accession>A0A814RF62</accession>
<feature type="region of interest" description="Disordered" evidence="9">
    <location>
        <begin position="594"/>
        <end position="637"/>
    </location>
</feature>
<evidence type="ECO:0000313" key="13">
    <source>
        <dbReference type="Proteomes" id="UP000663860"/>
    </source>
</evidence>
<keyword evidence="6 8" id="KW-0675">Receptor</keyword>
<feature type="transmembrane region" description="Helical" evidence="10">
    <location>
        <begin position="550"/>
        <end position="570"/>
    </location>
</feature>
<gene>
    <name evidence="12" type="ORF">IZO911_LOCUS24712</name>
</gene>
<dbReference type="GO" id="GO:0005886">
    <property type="term" value="C:plasma membrane"/>
    <property type="evidence" value="ECO:0007669"/>
    <property type="project" value="TreeGrafter"/>
</dbReference>
<evidence type="ECO:0000256" key="3">
    <source>
        <dbReference type="ARBA" id="ARBA00022989"/>
    </source>
</evidence>
<keyword evidence="5 10" id="KW-0472">Membrane</keyword>
<comment type="similarity">
    <text evidence="8">Belongs to the G-protein coupled receptor 1 family.</text>
</comment>
<dbReference type="SUPFAM" id="SSF81321">
    <property type="entry name" value="Family A G protein-coupled receptor-like"/>
    <property type="match status" value="2"/>
</dbReference>
<dbReference type="Gene3D" id="1.20.1070.10">
    <property type="entry name" value="Rhodopsin 7-helix transmembrane proteins"/>
    <property type="match status" value="2"/>
</dbReference>
<dbReference type="Proteomes" id="UP000663860">
    <property type="component" value="Unassembled WGS sequence"/>
</dbReference>
<reference evidence="12" key="1">
    <citation type="submission" date="2021-02" db="EMBL/GenBank/DDBJ databases">
        <authorList>
            <person name="Nowell W R."/>
        </authorList>
    </citation>
    <scope>NUCLEOTIDE SEQUENCE</scope>
</reference>
<dbReference type="PANTHER" id="PTHR24243:SF233">
    <property type="entry name" value="THYROTROPIN-RELEASING HORMONE RECEPTOR"/>
    <property type="match status" value="1"/>
</dbReference>
<keyword evidence="2 8" id="KW-0812">Transmembrane</keyword>
<evidence type="ECO:0000256" key="2">
    <source>
        <dbReference type="ARBA" id="ARBA00022692"/>
    </source>
</evidence>
<dbReference type="PANTHER" id="PTHR24243">
    <property type="entry name" value="G-PROTEIN COUPLED RECEPTOR"/>
    <property type="match status" value="1"/>
</dbReference>
<dbReference type="InterPro" id="IPR000276">
    <property type="entry name" value="GPCR_Rhodpsn"/>
</dbReference>
<evidence type="ECO:0000256" key="4">
    <source>
        <dbReference type="ARBA" id="ARBA00023040"/>
    </source>
</evidence>
<evidence type="ECO:0000256" key="8">
    <source>
        <dbReference type="RuleBase" id="RU000688"/>
    </source>
</evidence>
<keyword evidence="7 8" id="KW-0807">Transducer</keyword>
<keyword evidence="3 10" id="KW-1133">Transmembrane helix</keyword>
<feature type="transmembrane region" description="Helical" evidence="10">
    <location>
        <begin position="500"/>
        <end position="521"/>
    </location>
</feature>
<dbReference type="InterPro" id="IPR017452">
    <property type="entry name" value="GPCR_Rhodpsn_7TM"/>
</dbReference>
<feature type="transmembrane region" description="Helical" evidence="10">
    <location>
        <begin position="367"/>
        <end position="393"/>
    </location>
</feature>
<organism evidence="12 13">
    <name type="scientific">Adineta steineri</name>
    <dbReference type="NCBI Taxonomy" id="433720"/>
    <lineage>
        <taxon>Eukaryota</taxon>
        <taxon>Metazoa</taxon>
        <taxon>Spiralia</taxon>
        <taxon>Gnathifera</taxon>
        <taxon>Rotifera</taxon>
        <taxon>Eurotatoria</taxon>
        <taxon>Bdelloidea</taxon>
        <taxon>Adinetida</taxon>
        <taxon>Adinetidae</taxon>
        <taxon>Adineta</taxon>
    </lineage>
</organism>
<evidence type="ECO:0000256" key="7">
    <source>
        <dbReference type="ARBA" id="ARBA00023224"/>
    </source>
</evidence>
<dbReference type="AlphaFoldDB" id="A0A814RF62"/>
<evidence type="ECO:0000256" key="1">
    <source>
        <dbReference type="ARBA" id="ARBA00004141"/>
    </source>
</evidence>
<feature type="transmembrane region" description="Helical" evidence="10">
    <location>
        <begin position="159"/>
        <end position="183"/>
    </location>
</feature>
<feature type="domain" description="G-protein coupled receptors family 1 profile" evidence="11">
    <location>
        <begin position="141"/>
        <end position="567"/>
    </location>
</feature>
<dbReference type="GO" id="GO:0004930">
    <property type="term" value="F:G protein-coupled receptor activity"/>
    <property type="evidence" value="ECO:0007669"/>
    <property type="project" value="UniProtKB-KW"/>
</dbReference>
<feature type="compositionally biased region" description="Polar residues" evidence="9">
    <location>
        <begin position="594"/>
        <end position="612"/>
    </location>
</feature>
<dbReference type="EMBL" id="CAJNOE010000300">
    <property type="protein sequence ID" value="CAF1131465.1"/>
    <property type="molecule type" value="Genomic_DNA"/>
</dbReference>
<evidence type="ECO:0000256" key="6">
    <source>
        <dbReference type="ARBA" id="ARBA00023170"/>
    </source>
</evidence>
<sequence>MTEFNTELPNSILTNIINVASSTNDSLYAAYDYLSDNNDQQITINNSKAMYSNGNGPQHLATILQQLFSKMSDEKTIYRTSSNSTLSDSSSLSTFPTGLLPFNTLLLSSTNNTNSFYLLSLISFWIVLIINPIVISFGVTGNLLATYILIRCNIAKLPVSFYTIMLNISDTLNLLIPVLIFWLDNCINRTPERGYFRDRSNFLCKALMCPDQLFAALSAWYMCAISFNRWYSVCRPSSYFFRGAGGSGRTSSNASDMKGGQKKQTSVSTIISSSSSSFLPFCIPVDCCSCLTRNIKFRQHLQAFRSIFFITLMGVLCCLYPIFMHELRPVIQTYEHIFDLKQKKTRKITVSWNRCYYSEKHEYAYDIIGIILSCFLHILPLTFVAAMNIMIIVRLRKRQRLMTVSASLIQSQKSTNKRKKSFNDSCKRSSYTCNNVADYLDDKYQKKNRFSSQSTIITNRKDQATSTDLSMETPRPSSYQLTIPVSNMTSKRHHSRDRTITIMLVSVALSYLILTLPYRLFWSYNVYIKRVNPDKLKSSLYLLKMHYIDHILRTIRNVHYGTNFVFFIFLSKTFRRKFRQLFIEKILQTTTRLFGSQNSPTTNTDHVMNSKMNRSRHSSSRLDKKQSVRGPNGTPALVTELGSRSFFEEIPSIVAETPLQQDEVAPIIELEHNTLSRYDGK</sequence>